<dbReference type="RefSeq" id="WP_261593676.1">
    <property type="nucleotide sequence ID" value="NZ_CAMAPD010000011.1"/>
</dbReference>
<evidence type="ECO:0000313" key="3">
    <source>
        <dbReference type="Proteomes" id="UP001152485"/>
    </source>
</evidence>
<dbReference type="Gene3D" id="1.25.10.10">
    <property type="entry name" value="Leucine-rich Repeat Variant"/>
    <property type="match status" value="2"/>
</dbReference>
<gene>
    <name evidence="2" type="ORF">PSECIP111951_02454</name>
</gene>
<organism evidence="2 3">
    <name type="scientific">Pseudoalteromonas holothuriae</name>
    <dbReference type="NCBI Taxonomy" id="2963714"/>
    <lineage>
        <taxon>Bacteria</taxon>
        <taxon>Pseudomonadati</taxon>
        <taxon>Pseudomonadota</taxon>
        <taxon>Gammaproteobacteria</taxon>
        <taxon>Alteromonadales</taxon>
        <taxon>Pseudoalteromonadaceae</taxon>
        <taxon>Pseudoalteromonas</taxon>
    </lineage>
</organism>
<dbReference type="EMBL" id="CAMAPD010000011">
    <property type="protein sequence ID" value="CAH9061280.1"/>
    <property type="molecule type" value="Genomic_DNA"/>
</dbReference>
<dbReference type="Pfam" id="PF13646">
    <property type="entry name" value="HEAT_2"/>
    <property type="match status" value="1"/>
</dbReference>
<dbReference type="InterPro" id="IPR011989">
    <property type="entry name" value="ARM-like"/>
</dbReference>
<name>A0ABM9GJI6_9GAMM</name>
<keyword evidence="1" id="KW-1133">Transmembrane helix</keyword>
<evidence type="ECO:0000313" key="2">
    <source>
        <dbReference type="EMBL" id="CAH9061280.1"/>
    </source>
</evidence>
<evidence type="ECO:0000256" key="1">
    <source>
        <dbReference type="SAM" id="Phobius"/>
    </source>
</evidence>
<proteinExistence type="predicted"/>
<comment type="caution">
    <text evidence="2">The sequence shown here is derived from an EMBL/GenBank/DDBJ whole genome shotgun (WGS) entry which is preliminary data.</text>
</comment>
<sequence length="998" mass="113376">MEHLPDMSVIMEVLLRYSIDSWLGLLGLVIGVLGVLFAFEKPKQYVFNKVLLGRKLILPVGFENPEWLAGKDGLRAQLRADVQAYVPASNQLSIFNLLSLLEKDHTRPLVITGEGGLGKTRLALELCRASGYRGILVQKHAQIADIKALIEQANVRKWRTLFVIDYIEQIGELYDGVHQAVVSNNNRYAYLVTTTRVLNSNTKVTQGPVYLNAKHCQEISLNSPLLLDWRKQVCEEVLTLANVPEPLKSQAAESKIPLIASLVSYDYATHGMSQSQNNNDDGDWLIKRLRRHIDTQLSAEQFSFLLCLYPFNKSTRDVLPKPLKQASDTLHRQGWVSVTGSGKSTQWHLGHDLLCDIVLVNFLITESKFALRLEAIERMGKQAQSLRAQSNLTLAIGRALRKLIMETQASHIVPTLAVCAQQVANTHKRADIAGEVLDKCIHSLSLDLAEMLRVITECNNLSDFQIDALLKVFDEEQQKFIQLAVEVPQDVERLIVITSLSDTQTLERLSKTFSVRVDESTRSFIPDDLTGKYIPSLYIIDKDASVLLEQFPPDDKLSDKSQQWIAKALRDLCHHNLLGKQLADFVIIRYKNSLNPKVRRTSAEVMFNQSYDIAKRDNNPDAYSELINSYRDDANDEIRLPAVSGMLNQANIIAQRDNNPDAYSELINSYRDDANDEVRLQAVKAMFNQSFVIAKRDNNPDAYNELIHSYRDDANDEVRLQAAKAMLNQSFVIAKRDNNPDAYNELIHSYRDDANDEIRLRAAKAMFNQSDDIAKRDNNPDAYSELIHSYRDDANDEIRLQAVKAMFKQSNDIAQRDSNPDAYSELINSYRDDANDEIRLQAAKAMFNHSYAIAERDSNPDAYNRFIATYKDDTCFTIQAIVQDARAAQIGWLVVAKQFSRAGNAAELFLSDYFEVIVESTVVAFLAWLANNSSANKQRYESLLINLGERPTNWTFNEFTDVIETFSDNDKSYAYYAIKRLERTYEEERKEEKHIVQA</sequence>
<evidence type="ECO:0008006" key="4">
    <source>
        <dbReference type="Google" id="ProtNLM"/>
    </source>
</evidence>
<feature type="transmembrane region" description="Helical" evidence="1">
    <location>
        <begin position="21"/>
        <end position="39"/>
    </location>
</feature>
<reference evidence="2 3" key="1">
    <citation type="submission" date="2022-07" db="EMBL/GenBank/DDBJ databases">
        <authorList>
            <person name="Criscuolo A."/>
        </authorList>
    </citation>
    <scope>NUCLEOTIDE SEQUENCE [LARGE SCALE GENOMIC DNA]</scope>
    <source>
        <strain evidence="3">CIP 111951</strain>
    </source>
</reference>
<dbReference type="Proteomes" id="UP001152485">
    <property type="component" value="Unassembled WGS sequence"/>
</dbReference>
<keyword evidence="1" id="KW-0472">Membrane</keyword>
<dbReference type="InterPro" id="IPR016024">
    <property type="entry name" value="ARM-type_fold"/>
</dbReference>
<dbReference type="InterPro" id="IPR027417">
    <property type="entry name" value="P-loop_NTPase"/>
</dbReference>
<protein>
    <recommendedName>
        <fullName evidence="4">ATP-binding protein</fullName>
    </recommendedName>
</protein>
<dbReference type="SUPFAM" id="SSF52540">
    <property type="entry name" value="P-loop containing nucleoside triphosphate hydrolases"/>
    <property type="match status" value="1"/>
</dbReference>
<keyword evidence="1" id="KW-0812">Transmembrane</keyword>
<dbReference type="SUPFAM" id="SSF48371">
    <property type="entry name" value="ARM repeat"/>
    <property type="match status" value="1"/>
</dbReference>
<accession>A0ABM9GJI6</accession>